<keyword evidence="1" id="KW-0547">Nucleotide-binding</keyword>
<sequence>MAIDLKVVLLGNTEVGKTCIVNRYITGRFSSTTVTTVGAAYASTTRRIDNKEMTVGIWDTCGMEKYESISKIYYRGARVAFVCYDLTNATTFRKHAAFWVEELKKNVSDCIIFLVGTKADLLAEKTRGVPETEVQSYANSIGAQCMETSSVTGQGVNDLFDQAMREFIKAGGKVGVGAQGKANLSDDTGNSGCSC</sequence>
<dbReference type="GO" id="GO:0005525">
    <property type="term" value="F:GTP binding"/>
    <property type="evidence" value="ECO:0007669"/>
    <property type="project" value="InterPro"/>
</dbReference>
<dbReference type="PROSITE" id="PS51420">
    <property type="entry name" value="RHO"/>
    <property type="match status" value="1"/>
</dbReference>
<dbReference type="PROSITE" id="PS51419">
    <property type="entry name" value="RAB"/>
    <property type="match status" value="1"/>
</dbReference>
<dbReference type="Pfam" id="PF00071">
    <property type="entry name" value="Ras"/>
    <property type="match status" value="1"/>
</dbReference>
<dbReference type="FunFam" id="3.40.50.300:FF:001204">
    <property type="entry name" value="Small GTP-binding protein, putative"/>
    <property type="match status" value="1"/>
</dbReference>
<protein>
    <submittedName>
        <fullName evidence="2">Ras-related protein Rab-24</fullName>
    </submittedName>
</protein>
<keyword evidence="3" id="KW-1185">Reference proteome</keyword>
<dbReference type="OrthoDB" id="25896at2759"/>
<gene>
    <name evidence="2" type="ORF">J8273_6525</name>
</gene>
<dbReference type="Gene3D" id="3.40.50.300">
    <property type="entry name" value="P-loop containing nucleotide triphosphate hydrolases"/>
    <property type="match status" value="1"/>
</dbReference>
<dbReference type="GO" id="GO:0003924">
    <property type="term" value="F:GTPase activity"/>
    <property type="evidence" value="ECO:0007669"/>
    <property type="project" value="InterPro"/>
</dbReference>
<dbReference type="NCBIfam" id="TIGR00231">
    <property type="entry name" value="small_GTP"/>
    <property type="match status" value="1"/>
</dbReference>
<evidence type="ECO:0000313" key="3">
    <source>
        <dbReference type="Proteomes" id="UP000717585"/>
    </source>
</evidence>
<dbReference type="SMART" id="SM00175">
    <property type="entry name" value="RAB"/>
    <property type="match status" value="1"/>
</dbReference>
<dbReference type="PROSITE" id="PS51421">
    <property type="entry name" value="RAS"/>
    <property type="match status" value="1"/>
</dbReference>
<dbReference type="AlphaFoldDB" id="A0A8J6DY83"/>
<dbReference type="PRINTS" id="PR00449">
    <property type="entry name" value="RASTRNSFRMNG"/>
</dbReference>
<evidence type="ECO:0000256" key="1">
    <source>
        <dbReference type="ARBA" id="ARBA00022741"/>
    </source>
</evidence>
<dbReference type="Proteomes" id="UP000717585">
    <property type="component" value="Unassembled WGS sequence"/>
</dbReference>
<evidence type="ECO:0000313" key="2">
    <source>
        <dbReference type="EMBL" id="KAG9391749.1"/>
    </source>
</evidence>
<accession>A0A8J6DY83</accession>
<dbReference type="EMBL" id="JAHDYR010000053">
    <property type="protein sequence ID" value="KAG9391749.1"/>
    <property type="molecule type" value="Genomic_DNA"/>
</dbReference>
<dbReference type="PANTHER" id="PTHR47978">
    <property type="match status" value="1"/>
</dbReference>
<dbReference type="SMART" id="SM00174">
    <property type="entry name" value="RHO"/>
    <property type="match status" value="1"/>
</dbReference>
<name>A0A8J6DY83_9EUKA</name>
<comment type="caution">
    <text evidence="2">The sequence shown here is derived from an EMBL/GenBank/DDBJ whole genome shotgun (WGS) entry which is preliminary data.</text>
</comment>
<dbReference type="SMART" id="SM00173">
    <property type="entry name" value="RAS"/>
    <property type="match status" value="1"/>
</dbReference>
<reference evidence="2" key="1">
    <citation type="submission" date="2021-05" db="EMBL/GenBank/DDBJ databases">
        <title>A free-living protist that lacks canonical eukaryotic 1 DNA replication and segregation systems.</title>
        <authorList>
            <person name="Salas-Leiva D.E."/>
            <person name="Tromer E.C."/>
            <person name="Curtis B.A."/>
            <person name="Jerlstrom-Hultqvist J."/>
            <person name="Kolisko M."/>
            <person name="Yi Z."/>
            <person name="Salas-Leiva J.S."/>
            <person name="Gallot-Lavallee L."/>
            <person name="Kops G.J.P.L."/>
            <person name="Archibald J.M."/>
            <person name="Simpson A.G.B."/>
            <person name="Roger A.J."/>
        </authorList>
    </citation>
    <scope>NUCLEOTIDE SEQUENCE</scope>
    <source>
        <strain evidence="2">BICM</strain>
    </source>
</reference>
<proteinExistence type="predicted"/>
<dbReference type="InterPro" id="IPR027417">
    <property type="entry name" value="P-loop_NTPase"/>
</dbReference>
<dbReference type="InterPro" id="IPR005225">
    <property type="entry name" value="Small_GTP-bd"/>
</dbReference>
<dbReference type="CDD" id="cd00154">
    <property type="entry name" value="Rab"/>
    <property type="match status" value="1"/>
</dbReference>
<dbReference type="InterPro" id="IPR001806">
    <property type="entry name" value="Small_GTPase"/>
</dbReference>
<dbReference type="SUPFAM" id="SSF52540">
    <property type="entry name" value="P-loop containing nucleoside triphosphate hydrolases"/>
    <property type="match status" value="1"/>
</dbReference>
<organism evidence="2 3">
    <name type="scientific">Carpediemonas membranifera</name>
    <dbReference type="NCBI Taxonomy" id="201153"/>
    <lineage>
        <taxon>Eukaryota</taxon>
        <taxon>Metamonada</taxon>
        <taxon>Carpediemonas-like organisms</taxon>
        <taxon>Carpediemonas</taxon>
    </lineage>
</organism>